<dbReference type="EMBL" id="JAPRAT010000008">
    <property type="protein sequence ID" value="MCZ0702685.1"/>
    <property type="molecule type" value="Genomic_DNA"/>
</dbReference>
<organism evidence="1 2">
    <name type="scientific">Natronobacillus azotifigens</name>
    <dbReference type="NCBI Taxonomy" id="472978"/>
    <lineage>
        <taxon>Bacteria</taxon>
        <taxon>Bacillati</taxon>
        <taxon>Bacillota</taxon>
        <taxon>Bacilli</taxon>
        <taxon>Bacillales</taxon>
        <taxon>Bacillaceae</taxon>
        <taxon>Natronobacillus</taxon>
    </lineage>
</organism>
<dbReference type="Gene3D" id="1.10.1220.10">
    <property type="entry name" value="Met repressor-like"/>
    <property type="match status" value="1"/>
</dbReference>
<comment type="caution">
    <text evidence="1">The sequence shown here is derived from an EMBL/GenBank/DDBJ whole genome shotgun (WGS) entry which is preliminary data.</text>
</comment>
<dbReference type="InterPro" id="IPR013321">
    <property type="entry name" value="Arc_rbn_hlx_hlx"/>
</dbReference>
<proteinExistence type="predicted"/>
<keyword evidence="2" id="KW-1185">Reference proteome</keyword>
<gene>
    <name evidence="1" type="ORF">OWO01_05640</name>
</gene>
<sequence>MKHEDSDLSEIIYQATKSYVRDRKKKHISDSMQRGYMEMAKINLNIASESFLAEEEAENTFERLVSGV</sequence>
<evidence type="ECO:0000313" key="1">
    <source>
        <dbReference type="EMBL" id="MCZ0702685.1"/>
    </source>
</evidence>
<protein>
    <submittedName>
        <fullName evidence="1">Antitoxin</fullName>
    </submittedName>
</protein>
<name>A0A9J6RAU3_9BACI</name>
<dbReference type="AlphaFoldDB" id="A0A9J6RAU3"/>
<reference evidence="1" key="1">
    <citation type="submission" date="2022-11" db="EMBL/GenBank/DDBJ databases">
        <title>WGS of Natronobacillus azotifigens 24KS-1, an anaerobic diazotrophic haloalkaliphile from soda-rich habitats.</title>
        <authorList>
            <person name="Sorokin D.Y."/>
            <person name="Merkel A.Y."/>
        </authorList>
    </citation>
    <scope>NUCLEOTIDE SEQUENCE</scope>
    <source>
        <strain evidence="1">24KS-1</strain>
    </source>
</reference>
<evidence type="ECO:0000313" key="2">
    <source>
        <dbReference type="Proteomes" id="UP001084197"/>
    </source>
</evidence>
<dbReference type="RefSeq" id="WP_268779551.1">
    <property type="nucleotide sequence ID" value="NZ_JAPRAT010000008.1"/>
</dbReference>
<accession>A0A9J6RAU3</accession>
<dbReference type="GO" id="GO:0006355">
    <property type="term" value="P:regulation of DNA-templated transcription"/>
    <property type="evidence" value="ECO:0007669"/>
    <property type="project" value="InterPro"/>
</dbReference>
<dbReference type="Proteomes" id="UP001084197">
    <property type="component" value="Unassembled WGS sequence"/>
</dbReference>